<evidence type="ECO:0000256" key="5">
    <source>
        <dbReference type="PROSITE-ProRule" id="PRU01240"/>
    </source>
</evidence>
<dbReference type="SUPFAM" id="SSF54897">
    <property type="entry name" value="Protease propeptides/inhibitors"/>
    <property type="match status" value="1"/>
</dbReference>
<dbReference type="Gene3D" id="3.40.50.200">
    <property type="entry name" value="Peptidase S8/S53 domain"/>
    <property type="match status" value="1"/>
</dbReference>
<feature type="domain" description="Peptidase S8/S53" evidence="8">
    <location>
        <begin position="147"/>
        <end position="382"/>
    </location>
</feature>
<name>A0AAV5QPE6_9ASCO</name>
<sequence length="434" mass="46879">MVLPNRILRIWMIPLVTCTQYFIQLKAPSTVEALLQSDDTVKAIHHLRPFVEKAFSFGSFEGFSGSFDSDVLARLRKNPLVEEITPDIVVKTCNKDARLGDRASVGISSRYESQHDAPRHLARLSSREALDGDTDSYQYHYPREYQGANVDVYVIDTGIQCDNIEFEGRCSFGKDFTGEGPGDNNGHGTHVSGIIGSKSYGVAKKINLIDVKALDRTGTGSLSSIISGIEFAVNHYKETNSSRKAIINLSIGAFRNSVLNRAVEVAFKSGLVLVVAAGNSNIDACATSPASAKYAITVGAIDDKDDKLAGFSNWGRCVNVLASGVRVISVNAKGMGPLMLSGTSMSTPSVTGLVGLLLESGISPEDVKQRLKEAATMGAVPRLSLMMRPITPNRIAYLPYGGIDHERYDPYHVDVDAGEPSTRYQSAATDNLGH</sequence>
<dbReference type="InterPro" id="IPR034193">
    <property type="entry name" value="PCSK9_ProteinaseK-like"/>
</dbReference>
<dbReference type="PROSITE" id="PS51892">
    <property type="entry name" value="SUBTILASE"/>
    <property type="match status" value="1"/>
</dbReference>
<feature type="chain" id="PRO_5043842847" evidence="7">
    <location>
        <begin position="19"/>
        <end position="434"/>
    </location>
</feature>
<feature type="active site" description="Charge relay system" evidence="5">
    <location>
        <position position="156"/>
    </location>
</feature>
<evidence type="ECO:0000256" key="7">
    <source>
        <dbReference type="SAM" id="SignalP"/>
    </source>
</evidence>
<dbReference type="InterPro" id="IPR010259">
    <property type="entry name" value="S8pro/Inhibitor_I9"/>
</dbReference>
<dbReference type="GO" id="GO:0006508">
    <property type="term" value="P:proteolysis"/>
    <property type="evidence" value="ECO:0007669"/>
    <property type="project" value="UniProtKB-KW"/>
</dbReference>
<dbReference type="InterPro" id="IPR050131">
    <property type="entry name" value="Peptidase_S8_subtilisin-like"/>
</dbReference>
<dbReference type="SUPFAM" id="SSF52743">
    <property type="entry name" value="Subtilisin-like"/>
    <property type="match status" value="1"/>
</dbReference>
<dbReference type="InterPro" id="IPR015500">
    <property type="entry name" value="Peptidase_S8_subtilisin-rel"/>
</dbReference>
<keyword evidence="11" id="KW-1185">Reference proteome</keyword>
<organism evidence="10 11">
    <name type="scientific">Saccharomycopsis crataegensis</name>
    <dbReference type="NCBI Taxonomy" id="43959"/>
    <lineage>
        <taxon>Eukaryota</taxon>
        <taxon>Fungi</taxon>
        <taxon>Dikarya</taxon>
        <taxon>Ascomycota</taxon>
        <taxon>Saccharomycotina</taxon>
        <taxon>Saccharomycetes</taxon>
        <taxon>Saccharomycopsidaceae</taxon>
        <taxon>Saccharomycopsis</taxon>
    </lineage>
</organism>
<evidence type="ECO:0000256" key="1">
    <source>
        <dbReference type="ARBA" id="ARBA00011073"/>
    </source>
</evidence>
<evidence type="ECO:0000259" key="9">
    <source>
        <dbReference type="Pfam" id="PF05922"/>
    </source>
</evidence>
<dbReference type="Pfam" id="PF00082">
    <property type="entry name" value="Peptidase_S8"/>
    <property type="match status" value="1"/>
</dbReference>
<evidence type="ECO:0000256" key="3">
    <source>
        <dbReference type="ARBA" id="ARBA00022801"/>
    </source>
</evidence>
<evidence type="ECO:0000256" key="4">
    <source>
        <dbReference type="ARBA" id="ARBA00022825"/>
    </source>
</evidence>
<dbReference type="FunFam" id="3.40.50.200:FF:000007">
    <property type="entry name" value="Subtilisin-like serine protease"/>
    <property type="match status" value="1"/>
</dbReference>
<dbReference type="PROSITE" id="PS00136">
    <property type="entry name" value="SUBTILASE_ASP"/>
    <property type="match status" value="1"/>
</dbReference>
<dbReference type="PANTHER" id="PTHR43806">
    <property type="entry name" value="PEPTIDASE S8"/>
    <property type="match status" value="1"/>
</dbReference>
<evidence type="ECO:0000313" key="10">
    <source>
        <dbReference type="EMBL" id="GMM36200.1"/>
    </source>
</evidence>
<dbReference type="Pfam" id="PF05922">
    <property type="entry name" value="Inhibitor_I9"/>
    <property type="match status" value="1"/>
</dbReference>
<comment type="caution">
    <text evidence="10">The sequence shown here is derived from an EMBL/GenBank/DDBJ whole genome shotgun (WGS) entry which is preliminary data.</text>
</comment>
<feature type="active site" description="Charge relay system" evidence="5">
    <location>
        <position position="344"/>
    </location>
</feature>
<dbReference type="Proteomes" id="UP001360560">
    <property type="component" value="Unassembled WGS sequence"/>
</dbReference>
<dbReference type="CDD" id="cd04077">
    <property type="entry name" value="Peptidases_S8_PCSK9_ProteinaseK_like"/>
    <property type="match status" value="1"/>
</dbReference>
<dbReference type="InterPro" id="IPR000209">
    <property type="entry name" value="Peptidase_S8/S53_dom"/>
</dbReference>
<keyword evidence="3 5" id="KW-0378">Hydrolase</keyword>
<keyword evidence="4 5" id="KW-0720">Serine protease</keyword>
<feature type="domain" description="Inhibitor I9" evidence="9">
    <location>
        <begin position="51"/>
        <end position="92"/>
    </location>
</feature>
<keyword evidence="7" id="KW-0732">Signal</keyword>
<evidence type="ECO:0000259" key="8">
    <source>
        <dbReference type="Pfam" id="PF00082"/>
    </source>
</evidence>
<dbReference type="InterPro" id="IPR022398">
    <property type="entry name" value="Peptidase_S8_His-AS"/>
</dbReference>
<dbReference type="AlphaFoldDB" id="A0AAV5QPE6"/>
<reference evidence="10 11" key="1">
    <citation type="journal article" date="2023" name="Elife">
        <title>Identification of key yeast species and microbe-microbe interactions impacting larval growth of Drosophila in the wild.</title>
        <authorList>
            <person name="Mure A."/>
            <person name="Sugiura Y."/>
            <person name="Maeda R."/>
            <person name="Honda K."/>
            <person name="Sakurai N."/>
            <person name="Takahashi Y."/>
            <person name="Watada M."/>
            <person name="Katoh T."/>
            <person name="Gotoh A."/>
            <person name="Gotoh Y."/>
            <person name="Taniguchi I."/>
            <person name="Nakamura K."/>
            <person name="Hayashi T."/>
            <person name="Katayama T."/>
            <person name="Uemura T."/>
            <person name="Hattori Y."/>
        </authorList>
    </citation>
    <scope>NUCLEOTIDE SEQUENCE [LARGE SCALE GENOMIC DNA]</scope>
    <source>
        <strain evidence="10 11">SC-9</strain>
    </source>
</reference>
<dbReference type="PROSITE" id="PS00138">
    <property type="entry name" value="SUBTILASE_SER"/>
    <property type="match status" value="1"/>
</dbReference>
<evidence type="ECO:0000313" key="11">
    <source>
        <dbReference type="Proteomes" id="UP001360560"/>
    </source>
</evidence>
<dbReference type="PRINTS" id="PR00723">
    <property type="entry name" value="SUBTILISIN"/>
</dbReference>
<proteinExistence type="inferred from homology"/>
<dbReference type="GeneID" id="90074175"/>
<feature type="signal peptide" evidence="7">
    <location>
        <begin position="1"/>
        <end position="18"/>
    </location>
</feature>
<dbReference type="InterPro" id="IPR023828">
    <property type="entry name" value="Peptidase_S8_Ser-AS"/>
</dbReference>
<accession>A0AAV5QPE6</accession>
<dbReference type="GO" id="GO:0004252">
    <property type="term" value="F:serine-type endopeptidase activity"/>
    <property type="evidence" value="ECO:0007669"/>
    <property type="project" value="UniProtKB-UniRule"/>
</dbReference>
<evidence type="ECO:0000256" key="2">
    <source>
        <dbReference type="ARBA" id="ARBA00022670"/>
    </source>
</evidence>
<feature type="active site" description="Charge relay system" evidence="5">
    <location>
        <position position="187"/>
    </location>
</feature>
<dbReference type="PANTHER" id="PTHR43806:SF13">
    <property type="entry name" value="SUBTILASE-TYPE PROTEINASE RRT12"/>
    <property type="match status" value="1"/>
</dbReference>
<comment type="similarity">
    <text evidence="1 5 6">Belongs to the peptidase S8 family.</text>
</comment>
<evidence type="ECO:0000256" key="6">
    <source>
        <dbReference type="RuleBase" id="RU003355"/>
    </source>
</evidence>
<dbReference type="InterPro" id="IPR036852">
    <property type="entry name" value="Peptidase_S8/S53_dom_sf"/>
</dbReference>
<dbReference type="InterPro" id="IPR023827">
    <property type="entry name" value="Peptidase_S8_Asp-AS"/>
</dbReference>
<keyword evidence="2 5" id="KW-0645">Protease</keyword>
<dbReference type="RefSeq" id="XP_064853196.1">
    <property type="nucleotide sequence ID" value="XM_064997124.1"/>
</dbReference>
<protein>
    <submittedName>
        <fullName evidence="10">Rrt12 protein</fullName>
    </submittedName>
</protein>
<dbReference type="PROSITE" id="PS00137">
    <property type="entry name" value="SUBTILASE_HIS"/>
    <property type="match status" value="1"/>
</dbReference>
<dbReference type="EMBL" id="BTFZ01000011">
    <property type="protein sequence ID" value="GMM36200.1"/>
    <property type="molecule type" value="Genomic_DNA"/>
</dbReference>
<gene>
    <name evidence="10" type="ORF">DASC09_035250</name>
</gene>